<evidence type="ECO:0000256" key="6">
    <source>
        <dbReference type="ARBA" id="ARBA00023136"/>
    </source>
</evidence>
<evidence type="ECO:0000313" key="11">
    <source>
        <dbReference type="EMBL" id="CAB4932196.1"/>
    </source>
</evidence>
<keyword evidence="6 7" id="KW-0472">Membrane</keyword>
<dbReference type="EMBL" id="CAFBMT010000007">
    <property type="protein sequence ID" value="CAB4932196.1"/>
    <property type="molecule type" value="Genomic_DNA"/>
</dbReference>
<proteinExistence type="predicted"/>
<feature type="transmembrane region" description="Helical" evidence="7">
    <location>
        <begin position="20"/>
        <end position="44"/>
    </location>
</feature>
<dbReference type="PANTHER" id="PTHR23513:SF11">
    <property type="entry name" value="STAPHYLOFERRIN A TRANSPORTER"/>
    <property type="match status" value="1"/>
</dbReference>
<dbReference type="EMBL" id="CAEZYF010000005">
    <property type="protein sequence ID" value="CAB4717388.1"/>
    <property type="molecule type" value="Genomic_DNA"/>
</dbReference>
<name>A0A6J6R777_9ZZZZ</name>
<feature type="transmembrane region" description="Helical" evidence="7">
    <location>
        <begin position="287"/>
        <end position="304"/>
    </location>
</feature>
<dbReference type="EMBL" id="CAESGF010000007">
    <property type="protein sequence ID" value="CAB4363678.1"/>
    <property type="molecule type" value="Genomic_DNA"/>
</dbReference>
<dbReference type="GO" id="GO:0005886">
    <property type="term" value="C:plasma membrane"/>
    <property type="evidence" value="ECO:0007669"/>
    <property type="project" value="UniProtKB-SubCell"/>
</dbReference>
<keyword evidence="2" id="KW-0813">Transport</keyword>
<feature type="transmembrane region" description="Helical" evidence="7">
    <location>
        <begin position="310"/>
        <end position="332"/>
    </location>
</feature>
<dbReference type="InterPro" id="IPR010290">
    <property type="entry name" value="TM_effector"/>
</dbReference>
<feature type="transmembrane region" description="Helical" evidence="7">
    <location>
        <begin position="171"/>
        <end position="192"/>
    </location>
</feature>
<evidence type="ECO:0000256" key="4">
    <source>
        <dbReference type="ARBA" id="ARBA00022692"/>
    </source>
</evidence>
<evidence type="ECO:0000313" key="10">
    <source>
        <dbReference type="EMBL" id="CAB4853198.1"/>
    </source>
</evidence>
<evidence type="ECO:0000313" key="8">
    <source>
        <dbReference type="EMBL" id="CAB4363678.1"/>
    </source>
</evidence>
<protein>
    <submittedName>
        <fullName evidence="9">Unannotated protein</fullName>
    </submittedName>
</protein>
<dbReference type="Pfam" id="PF05977">
    <property type="entry name" value="MFS_3"/>
    <property type="match status" value="1"/>
</dbReference>
<keyword evidence="3" id="KW-1003">Cell membrane</keyword>
<evidence type="ECO:0000256" key="7">
    <source>
        <dbReference type="SAM" id="Phobius"/>
    </source>
</evidence>
<feature type="transmembrane region" description="Helical" evidence="7">
    <location>
        <begin position="50"/>
        <end position="70"/>
    </location>
</feature>
<dbReference type="AlphaFoldDB" id="A0A6J6R777"/>
<evidence type="ECO:0000256" key="3">
    <source>
        <dbReference type="ARBA" id="ARBA00022475"/>
    </source>
</evidence>
<evidence type="ECO:0000256" key="2">
    <source>
        <dbReference type="ARBA" id="ARBA00022448"/>
    </source>
</evidence>
<dbReference type="InterPro" id="IPR036259">
    <property type="entry name" value="MFS_trans_sf"/>
</dbReference>
<evidence type="ECO:0000313" key="9">
    <source>
        <dbReference type="EMBL" id="CAB4717388.1"/>
    </source>
</evidence>
<feature type="transmembrane region" description="Helical" evidence="7">
    <location>
        <begin position="374"/>
        <end position="393"/>
    </location>
</feature>
<sequence length="413" mass="44149">MAQSQMFQSLRHRNARLFFVGLLVSTVGTWIQMTAMALLVYQLTGNATDVGVTMFCQFLPMLLLGVYAGVVADRRDKRRMTLLTQSLQALQAFVLGFLYLIDKVNLPVLYGLSLVLGFINAFDNPARRGFVTELVEPHEIPNAVSLNTAVMTGSRIIGPAIAAALKGPLGVGWLFIANGVSFTAILWPLMAIDRSELHLSPHARRGGTPVRDAIRFVFRDPRMRVVFVVFTVVGTFAFNYNVSLLKLADRRFGSETMFGILLASTGLGSMIGSLLTAARPRVTTRWFFGNGLLLGVSGLCLAWAPSGWIAVLLGIPVGLGGAAFIAGQNAITQQESPPDMRGRILALGAVAFLGSTPIGAPITGWVADHVSAEWSLGYGAVLTLVAVVVGYTLRRRAQLGEANASGLGAGVTA</sequence>
<organism evidence="9">
    <name type="scientific">freshwater metagenome</name>
    <dbReference type="NCBI Taxonomy" id="449393"/>
    <lineage>
        <taxon>unclassified sequences</taxon>
        <taxon>metagenomes</taxon>
        <taxon>ecological metagenomes</taxon>
    </lineage>
</organism>
<dbReference type="SUPFAM" id="SSF103473">
    <property type="entry name" value="MFS general substrate transporter"/>
    <property type="match status" value="1"/>
</dbReference>
<gene>
    <name evidence="9" type="ORF">UFOPK2656_01064</name>
    <name evidence="10" type="ORF">UFOPK3267_02723</name>
    <name evidence="11" type="ORF">UFOPK3651_01560</name>
    <name evidence="8" type="ORF">UFOPK4189_01453</name>
</gene>
<feature type="transmembrane region" description="Helical" evidence="7">
    <location>
        <begin position="344"/>
        <end position="362"/>
    </location>
</feature>
<reference evidence="9" key="1">
    <citation type="submission" date="2020-05" db="EMBL/GenBank/DDBJ databases">
        <authorList>
            <person name="Chiriac C."/>
            <person name="Salcher M."/>
            <person name="Ghai R."/>
            <person name="Kavagutti S V."/>
        </authorList>
    </citation>
    <scope>NUCLEOTIDE SEQUENCE</scope>
</reference>
<dbReference type="CDD" id="cd06173">
    <property type="entry name" value="MFS_MefA_like"/>
    <property type="match status" value="1"/>
</dbReference>
<accession>A0A6J6R777</accession>
<comment type="subcellular location">
    <subcellularLocation>
        <location evidence="1">Cell membrane</location>
        <topology evidence="1">Multi-pass membrane protein</topology>
    </subcellularLocation>
</comment>
<dbReference type="EMBL" id="CAFBIY010000214">
    <property type="protein sequence ID" value="CAB4853198.1"/>
    <property type="molecule type" value="Genomic_DNA"/>
</dbReference>
<evidence type="ECO:0000256" key="5">
    <source>
        <dbReference type="ARBA" id="ARBA00022989"/>
    </source>
</evidence>
<keyword evidence="4 7" id="KW-0812">Transmembrane</keyword>
<feature type="transmembrane region" description="Helical" evidence="7">
    <location>
        <begin position="257"/>
        <end position="275"/>
    </location>
</feature>
<dbReference type="Gene3D" id="1.20.1250.20">
    <property type="entry name" value="MFS general substrate transporter like domains"/>
    <property type="match status" value="1"/>
</dbReference>
<feature type="transmembrane region" description="Helical" evidence="7">
    <location>
        <begin position="225"/>
        <end position="245"/>
    </location>
</feature>
<dbReference type="PANTHER" id="PTHR23513">
    <property type="entry name" value="INTEGRAL MEMBRANE EFFLUX PROTEIN-RELATED"/>
    <property type="match status" value="1"/>
</dbReference>
<evidence type="ECO:0000256" key="1">
    <source>
        <dbReference type="ARBA" id="ARBA00004651"/>
    </source>
</evidence>
<keyword evidence="5 7" id="KW-1133">Transmembrane helix</keyword>